<proteinExistence type="predicted"/>
<dbReference type="Gene3D" id="3.20.20.70">
    <property type="entry name" value="Aldolase class I"/>
    <property type="match status" value="1"/>
</dbReference>
<dbReference type="Pfam" id="PF04055">
    <property type="entry name" value="Radical_SAM"/>
    <property type="match status" value="1"/>
</dbReference>
<comment type="cofactor">
    <cofactor evidence="1">
        <name>[4Fe-4S] cluster</name>
        <dbReference type="ChEBI" id="CHEBI:49883"/>
    </cofactor>
</comment>
<accession>A0A0W8EBC7</accession>
<dbReference type="InterPro" id="IPR023885">
    <property type="entry name" value="4Fe4S-binding_SPASM_dom"/>
</dbReference>
<evidence type="ECO:0000256" key="4">
    <source>
        <dbReference type="ARBA" id="ARBA00022723"/>
    </source>
</evidence>
<dbReference type="SUPFAM" id="SSF102114">
    <property type="entry name" value="Radical SAM enzymes"/>
    <property type="match status" value="1"/>
</dbReference>
<name>A0A0W8EBC7_9ZZZZ</name>
<protein>
    <submittedName>
        <fullName evidence="9">Radical sam domain protein</fullName>
    </submittedName>
</protein>
<keyword evidence="2" id="KW-0004">4Fe-4S</keyword>
<evidence type="ECO:0000313" key="9">
    <source>
        <dbReference type="EMBL" id="KUG05793.1"/>
    </source>
</evidence>
<dbReference type="EMBL" id="LNQE01001766">
    <property type="protein sequence ID" value="KUG05793.1"/>
    <property type="molecule type" value="Genomic_DNA"/>
</dbReference>
<dbReference type="InterPro" id="IPR013785">
    <property type="entry name" value="Aldolase_TIM"/>
</dbReference>
<dbReference type="Pfam" id="PF13186">
    <property type="entry name" value="SPASM"/>
    <property type="match status" value="1"/>
</dbReference>
<organism evidence="9">
    <name type="scientific">hydrocarbon metagenome</name>
    <dbReference type="NCBI Taxonomy" id="938273"/>
    <lineage>
        <taxon>unclassified sequences</taxon>
        <taxon>metagenomes</taxon>
        <taxon>ecological metagenomes</taxon>
    </lineage>
</organism>
<reference evidence="9" key="1">
    <citation type="journal article" date="2015" name="Proc. Natl. Acad. Sci. U.S.A.">
        <title>Networks of energetic and metabolic interactions define dynamics in microbial communities.</title>
        <authorList>
            <person name="Embree M."/>
            <person name="Liu J.K."/>
            <person name="Al-Bassam M.M."/>
            <person name="Zengler K."/>
        </authorList>
    </citation>
    <scope>NUCLEOTIDE SEQUENCE</scope>
</reference>
<sequence length="322" mass="34801">MEILKELGDIGVQRVCLSGGEAFIRPDIFTLIDGVIENRMRYSLLSNGTMITEDTIAALQTGKRRLRLDSIQISIDGSCAEIHDRSRPPKSFDRATRGLRLLAQAKMPVTVRVTLNHHNINDISGIAALLIDDIGLSGFSTNEAEYMGAARCSGQNIVLSKEERRQAMKILTELNEQYGRKISANAGPLAMATMVEDIETRIGAGETGRPGRGTLSSCGGVFSKMAILHDGTMVPCNMLPSLIMGVAGMHPVKEVWRTSPAINAVRYRRNVPLSAVPECKGCKYTGFCSGGCPAAVMAKTGRLIGIDPSGCYRAFHQDEGCI</sequence>
<dbReference type="GO" id="GO:0051539">
    <property type="term" value="F:4 iron, 4 sulfur cluster binding"/>
    <property type="evidence" value="ECO:0007669"/>
    <property type="project" value="UniProtKB-KW"/>
</dbReference>
<dbReference type="PANTHER" id="PTHR11228">
    <property type="entry name" value="RADICAL SAM DOMAIN PROTEIN"/>
    <property type="match status" value="1"/>
</dbReference>
<evidence type="ECO:0000256" key="3">
    <source>
        <dbReference type="ARBA" id="ARBA00022691"/>
    </source>
</evidence>
<evidence type="ECO:0000256" key="6">
    <source>
        <dbReference type="ARBA" id="ARBA00023014"/>
    </source>
</evidence>
<feature type="domain" description="Radical SAM core" evidence="7">
    <location>
        <begin position="2"/>
        <end position="128"/>
    </location>
</feature>
<dbReference type="InterPro" id="IPR017200">
    <property type="entry name" value="PqqE-like"/>
</dbReference>
<evidence type="ECO:0000256" key="5">
    <source>
        <dbReference type="ARBA" id="ARBA00023004"/>
    </source>
</evidence>
<dbReference type="InterPro" id="IPR007197">
    <property type="entry name" value="rSAM"/>
</dbReference>
<evidence type="ECO:0000256" key="1">
    <source>
        <dbReference type="ARBA" id="ARBA00001966"/>
    </source>
</evidence>
<keyword evidence="4" id="KW-0479">Metal-binding</keyword>
<dbReference type="PIRSF" id="PIRSF037420">
    <property type="entry name" value="PQQ_syn_pqqE"/>
    <property type="match status" value="1"/>
</dbReference>
<dbReference type="GO" id="GO:0003824">
    <property type="term" value="F:catalytic activity"/>
    <property type="evidence" value="ECO:0007669"/>
    <property type="project" value="InterPro"/>
</dbReference>
<dbReference type="AlphaFoldDB" id="A0A0W8EBC7"/>
<dbReference type="InterPro" id="IPR058240">
    <property type="entry name" value="rSAM_sf"/>
</dbReference>
<feature type="domain" description="4Fe4S-binding SPASM" evidence="8">
    <location>
        <begin position="218"/>
        <end position="283"/>
    </location>
</feature>
<evidence type="ECO:0000259" key="8">
    <source>
        <dbReference type="Pfam" id="PF13186"/>
    </source>
</evidence>
<keyword evidence="5" id="KW-0408">Iron</keyword>
<dbReference type="NCBIfam" id="TIGR04085">
    <property type="entry name" value="rSAM_more_4Fe4S"/>
    <property type="match status" value="1"/>
</dbReference>
<evidence type="ECO:0000259" key="7">
    <source>
        <dbReference type="Pfam" id="PF04055"/>
    </source>
</evidence>
<keyword evidence="6" id="KW-0411">Iron-sulfur</keyword>
<keyword evidence="3" id="KW-0949">S-adenosyl-L-methionine</keyword>
<gene>
    <name evidence="9" type="ORF">ASZ90_016772</name>
</gene>
<dbReference type="PANTHER" id="PTHR11228:SF7">
    <property type="entry name" value="PQQA PEPTIDE CYCLASE"/>
    <property type="match status" value="1"/>
</dbReference>
<dbReference type="CDD" id="cd01335">
    <property type="entry name" value="Radical_SAM"/>
    <property type="match status" value="1"/>
</dbReference>
<comment type="caution">
    <text evidence="9">The sequence shown here is derived from an EMBL/GenBank/DDBJ whole genome shotgun (WGS) entry which is preliminary data.</text>
</comment>
<evidence type="ECO:0000256" key="2">
    <source>
        <dbReference type="ARBA" id="ARBA00022485"/>
    </source>
</evidence>
<dbReference type="GO" id="GO:0046872">
    <property type="term" value="F:metal ion binding"/>
    <property type="evidence" value="ECO:0007669"/>
    <property type="project" value="UniProtKB-KW"/>
</dbReference>
<dbReference type="InterPro" id="IPR050377">
    <property type="entry name" value="Radical_SAM_PqqE_MftC-like"/>
</dbReference>